<dbReference type="Proteomes" id="UP001328107">
    <property type="component" value="Unassembled WGS sequence"/>
</dbReference>
<feature type="non-terminal residue" evidence="1">
    <location>
        <position position="349"/>
    </location>
</feature>
<proteinExistence type="predicted"/>
<dbReference type="AlphaFoldDB" id="A0AAN4ZIQ6"/>
<evidence type="ECO:0000313" key="1">
    <source>
        <dbReference type="EMBL" id="GMR40569.1"/>
    </source>
</evidence>
<protein>
    <submittedName>
        <fullName evidence="1">Uncharacterized protein</fullName>
    </submittedName>
</protein>
<evidence type="ECO:0000313" key="2">
    <source>
        <dbReference type="Proteomes" id="UP001328107"/>
    </source>
</evidence>
<sequence length="349" mass="38531">SSSAFTSLLRFPCNMKHLVCILAIFGVIAASVDFSYSTLYDIYDFKGNDVMHIPKCNYGCYVYASTTGEFPQQKDGLDPYAKNLIIEDAKGNNMSITELAQLYDETTGQKKPLDIDWISGPALSVWVSNLNEPTANAFSIVLYVVDKKKAYDFEYAVYDALNMRNIRTDPNGITTVMCALQGFTVMAEKNGASNSVTARLTGFDNALSTNPDGCPPAYISPISDAFAGFNLQITGPIISFAFDHRNTEKLTATLNYIEIQDLKVDGLVSSAGYNGCKKPLNGGVQSFKSPLYHDTDLYTIDTHDQDYNVNVTVRSDFLDDNHTLIIRDVTNNMPYITSASAPIEIYLKN</sequence>
<gene>
    <name evidence="1" type="ORF">PMAYCL1PPCAC_10764</name>
</gene>
<name>A0AAN4ZIQ6_9BILA</name>
<comment type="caution">
    <text evidence="1">The sequence shown here is derived from an EMBL/GenBank/DDBJ whole genome shotgun (WGS) entry which is preliminary data.</text>
</comment>
<organism evidence="1 2">
    <name type="scientific">Pristionchus mayeri</name>
    <dbReference type="NCBI Taxonomy" id="1317129"/>
    <lineage>
        <taxon>Eukaryota</taxon>
        <taxon>Metazoa</taxon>
        <taxon>Ecdysozoa</taxon>
        <taxon>Nematoda</taxon>
        <taxon>Chromadorea</taxon>
        <taxon>Rhabditida</taxon>
        <taxon>Rhabditina</taxon>
        <taxon>Diplogasteromorpha</taxon>
        <taxon>Diplogasteroidea</taxon>
        <taxon>Neodiplogasteridae</taxon>
        <taxon>Pristionchus</taxon>
    </lineage>
</organism>
<keyword evidence="2" id="KW-1185">Reference proteome</keyword>
<reference evidence="2" key="1">
    <citation type="submission" date="2022-10" db="EMBL/GenBank/DDBJ databases">
        <title>Genome assembly of Pristionchus species.</title>
        <authorList>
            <person name="Yoshida K."/>
            <person name="Sommer R.J."/>
        </authorList>
    </citation>
    <scope>NUCLEOTIDE SEQUENCE [LARGE SCALE GENOMIC DNA]</scope>
    <source>
        <strain evidence="2">RS5460</strain>
    </source>
</reference>
<accession>A0AAN4ZIQ6</accession>
<feature type="non-terminal residue" evidence="1">
    <location>
        <position position="1"/>
    </location>
</feature>
<dbReference type="EMBL" id="BTRK01000003">
    <property type="protein sequence ID" value="GMR40569.1"/>
    <property type="molecule type" value="Genomic_DNA"/>
</dbReference>